<dbReference type="CDD" id="cd00067">
    <property type="entry name" value="GAL4"/>
    <property type="match status" value="1"/>
</dbReference>
<comment type="caution">
    <text evidence="8">The sequence shown here is derived from an EMBL/GenBank/DDBJ whole genome shotgun (WGS) entry which is preliminary data.</text>
</comment>
<organism evidence="8 9">
    <name type="scientific">Exophiala dermatitidis</name>
    <name type="common">Black yeast-like fungus</name>
    <name type="synonym">Wangiella dermatitidis</name>
    <dbReference type="NCBI Taxonomy" id="5970"/>
    <lineage>
        <taxon>Eukaryota</taxon>
        <taxon>Fungi</taxon>
        <taxon>Dikarya</taxon>
        <taxon>Ascomycota</taxon>
        <taxon>Pezizomycotina</taxon>
        <taxon>Eurotiomycetes</taxon>
        <taxon>Chaetothyriomycetidae</taxon>
        <taxon>Chaetothyriales</taxon>
        <taxon>Herpotrichiellaceae</taxon>
        <taxon>Exophiala</taxon>
    </lineage>
</organism>
<dbReference type="EMBL" id="JAJGCB010000021">
    <property type="protein sequence ID" value="KAJ8988003.1"/>
    <property type="molecule type" value="Genomic_DNA"/>
</dbReference>
<dbReference type="PANTHER" id="PTHR37534">
    <property type="entry name" value="TRANSCRIPTIONAL ACTIVATOR PROTEIN UGA3"/>
    <property type="match status" value="1"/>
</dbReference>
<evidence type="ECO:0000313" key="8">
    <source>
        <dbReference type="EMBL" id="KAJ8988003.1"/>
    </source>
</evidence>
<keyword evidence="2" id="KW-0805">Transcription regulation</keyword>
<dbReference type="InterPro" id="IPR021858">
    <property type="entry name" value="Fun_TF"/>
</dbReference>
<evidence type="ECO:0000256" key="1">
    <source>
        <dbReference type="ARBA" id="ARBA00004123"/>
    </source>
</evidence>
<dbReference type="Pfam" id="PF00172">
    <property type="entry name" value="Zn_clus"/>
    <property type="match status" value="1"/>
</dbReference>
<dbReference type="GO" id="GO:0003677">
    <property type="term" value="F:DNA binding"/>
    <property type="evidence" value="ECO:0007669"/>
    <property type="project" value="UniProtKB-KW"/>
</dbReference>
<feature type="compositionally biased region" description="Basic and acidic residues" evidence="6">
    <location>
        <begin position="484"/>
        <end position="506"/>
    </location>
</feature>
<dbReference type="AlphaFoldDB" id="A0AAN6IRQ6"/>
<comment type="subcellular location">
    <subcellularLocation>
        <location evidence="1">Nucleus</location>
    </subcellularLocation>
</comment>
<dbReference type="Gene3D" id="4.10.240.10">
    <property type="entry name" value="Zn(2)-C6 fungal-type DNA-binding domain"/>
    <property type="match status" value="1"/>
</dbReference>
<evidence type="ECO:0000313" key="9">
    <source>
        <dbReference type="Proteomes" id="UP001161757"/>
    </source>
</evidence>
<dbReference type="GO" id="GO:0008270">
    <property type="term" value="F:zinc ion binding"/>
    <property type="evidence" value="ECO:0007669"/>
    <property type="project" value="InterPro"/>
</dbReference>
<evidence type="ECO:0000256" key="4">
    <source>
        <dbReference type="ARBA" id="ARBA00023163"/>
    </source>
</evidence>
<dbReference type="Proteomes" id="UP001161757">
    <property type="component" value="Unassembled WGS sequence"/>
</dbReference>
<feature type="domain" description="Zn(2)-C6 fungal-type" evidence="7">
    <location>
        <begin position="106"/>
        <end position="135"/>
    </location>
</feature>
<evidence type="ECO:0000256" key="3">
    <source>
        <dbReference type="ARBA" id="ARBA00023125"/>
    </source>
</evidence>
<dbReference type="PROSITE" id="PS00463">
    <property type="entry name" value="ZN2_CY6_FUNGAL_1"/>
    <property type="match status" value="1"/>
</dbReference>
<evidence type="ECO:0000256" key="6">
    <source>
        <dbReference type="SAM" id="MobiDB-lite"/>
    </source>
</evidence>
<dbReference type="GO" id="GO:0000981">
    <property type="term" value="F:DNA-binding transcription factor activity, RNA polymerase II-specific"/>
    <property type="evidence" value="ECO:0007669"/>
    <property type="project" value="InterPro"/>
</dbReference>
<feature type="compositionally biased region" description="Basic and acidic residues" evidence="6">
    <location>
        <begin position="171"/>
        <end position="187"/>
    </location>
</feature>
<protein>
    <recommendedName>
        <fullName evidence="7">Zn(2)-C6 fungal-type domain-containing protein</fullName>
    </recommendedName>
</protein>
<evidence type="ECO:0000256" key="2">
    <source>
        <dbReference type="ARBA" id="ARBA00023015"/>
    </source>
</evidence>
<dbReference type="InterPro" id="IPR036864">
    <property type="entry name" value="Zn2-C6_fun-type_DNA-bd_sf"/>
</dbReference>
<dbReference type="InterPro" id="IPR001138">
    <property type="entry name" value="Zn2Cys6_DnaBD"/>
</dbReference>
<dbReference type="PROSITE" id="PS50048">
    <property type="entry name" value="ZN2_CY6_FUNGAL_2"/>
    <property type="match status" value="1"/>
</dbReference>
<keyword evidence="4" id="KW-0804">Transcription</keyword>
<dbReference type="Pfam" id="PF11951">
    <property type="entry name" value="Fungal_trans_2"/>
    <property type="match status" value="1"/>
</dbReference>
<evidence type="ECO:0000259" key="7">
    <source>
        <dbReference type="PROSITE" id="PS50048"/>
    </source>
</evidence>
<reference evidence="8" key="1">
    <citation type="submission" date="2023-01" db="EMBL/GenBank/DDBJ databases">
        <title>Exophiala dermititidis isolated from Cystic Fibrosis Patient.</title>
        <authorList>
            <person name="Kurbessoian T."/>
            <person name="Crocker A."/>
            <person name="Murante D."/>
            <person name="Hogan D.A."/>
            <person name="Stajich J.E."/>
        </authorList>
    </citation>
    <scope>NUCLEOTIDE SEQUENCE</scope>
    <source>
        <strain evidence="8">Ex8</strain>
    </source>
</reference>
<dbReference type="SMART" id="SM00066">
    <property type="entry name" value="GAL4"/>
    <property type="match status" value="1"/>
</dbReference>
<sequence length="775" mass="86208">MHESLQLARVHPQTTWSLGKSITFPSLSASFNTSPPNTIARARIGEAVPPSGPEADNGRPLGVPIMSANTASLIHASSVGVAFPKDTDLDGPRPTKRRKAGKIYHGCNTCRQRKIKCDQRRPTCYNCERSRQYICDGYSHEDGQNVGNPADARPRQPGNASLSSDSSSPGQERKSSEQTEVIPRDAVHQTSLGYNLNQPLEWSERSPSPLSEDNTGFLAYLQHAFPDGTNEFDLPLDHNEDISLWSPSLGQQGDDLYSQAFPVVRSELPRHTLEELTQEQPAITSQQEQETCPSPPRGLSLEFHGFSHETRQLLHHYGTHVCQLMMPTEAPSHNPWLQLYLPIAVQEPTSAAKQALLHSILAVSAFNQAGLRRSKGQPFRAQATEHSKKAARLLCSGDFTAEQSRGNEVDSTNKKALLAAALTMTTIEVFSGAQDGRWHEYLRTAKDIIERTGGSQWWLSEPARATLLQIFRCLRIVSETSGWTDRKERTQGPKRSSDDPNSKPEEPVAPSPYEYTLDVSFGISMKTLWCLNKIVDLAAIKAAAAPGDCWWKDHSSDLCKLEKELFDLMEDPYAFANDESVVIPRSTDDQTLYGGQNTPGKSPQDRFQPFTFGVPQVVSEEIRENHLWAFHYSVALFYRRAICGGGNNTTSPVATDSTAHCPSGQHLVSKVLDHLENIDALTVGTPVANTLWPGFIAAVEAVNTELRHRVLVWFARAQRHGIGNIAAAKSLVLEVWRRLDRQTYYNHDRNESPTELGSVDWRDVMREKGMYIMLT</sequence>
<feature type="compositionally biased region" description="Polar residues" evidence="6">
    <location>
        <begin position="158"/>
        <end position="170"/>
    </location>
</feature>
<accession>A0AAN6IRQ6</accession>
<dbReference type="PANTHER" id="PTHR37534:SF46">
    <property type="entry name" value="ZN(II)2CYS6 TRANSCRIPTION FACTOR (EUROFUNG)"/>
    <property type="match status" value="1"/>
</dbReference>
<dbReference type="SUPFAM" id="SSF57701">
    <property type="entry name" value="Zn2/Cys6 DNA-binding domain"/>
    <property type="match status" value="1"/>
</dbReference>
<evidence type="ECO:0000256" key="5">
    <source>
        <dbReference type="ARBA" id="ARBA00023242"/>
    </source>
</evidence>
<dbReference type="GO" id="GO:0005634">
    <property type="term" value="C:nucleus"/>
    <property type="evidence" value="ECO:0007669"/>
    <property type="project" value="UniProtKB-SubCell"/>
</dbReference>
<name>A0AAN6IRQ6_EXODE</name>
<keyword evidence="5" id="KW-0539">Nucleus</keyword>
<proteinExistence type="predicted"/>
<feature type="region of interest" description="Disordered" evidence="6">
    <location>
        <begin position="144"/>
        <end position="192"/>
    </location>
</feature>
<gene>
    <name evidence="8" type="ORF">HRR80_008085</name>
</gene>
<keyword evidence="3" id="KW-0238">DNA-binding</keyword>
<feature type="region of interest" description="Disordered" evidence="6">
    <location>
        <begin position="484"/>
        <end position="510"/>
    </location>
</feature>